<dbReference type="FunFam" id="3.40.50.1440:FF:000023">
    <property type="entry name" value="Cell division protein FtsZ"/>
    <property type="match status" value="1"/>
</dbReference>
<dbReference type="GO" id="GO:0005737">
    <property type="term" value="C:cytoplasm"/>
    <property type="evidence" value="ECO:0007669"/>
    <property type="project" value="UniProtKB-SubCell"/>
</dbReference>
<dbReference type="RefSeq" id="WP_106151597.1">
    <property type="nucleotide sequence ID" value="NZ_PVTS01000001.1"/>
</dbReference>
<evidence type="ECO:0000259" key="12">
    <source>
        <dbReference type="SMART" id="SM00864"/>
    </source>
</evidence>
<dbReference type="GO" id="GO:0043093">
    <property type="term" value="P:FtsZ-dependent cytokinesis"/>
    <property type="evidence" value="ECO:0007669"/>
    <property type="project" value="UniProtKB-UniRule"/>
</dbReference>
<keyword evidence="2 8" id="KW-0963">Cytoplasm</keyword>
<feature type="binding site" evidence="8">
    <location>
        <position position="148"/>
    </location>
    <ligand>
        <name>GTP</name>
        <dbReference type="ChEBI" id="CHEBI:37565"/>
    </ligand>
</feature>
<evidence type="ECO:0000313" key="14">
    <source>
        <dbReference type="EMBL" id="RCW30580.1"/>
    </source>
</evidence>
<dbReference type="PANTHER" id="PTHR30314:SF3">
    <property type="entry name" value="MITOCHONDRIAL DIVISION PROTEIN FSZA"/>
    <property type="match status" value="1"/>
</dbReference>
<evidence type="ECO:0000256" key="2">
    <source>
        <dbReference type="ARBA" id="ARBA00022490"/>
    </source>
</evidence>
<feature type="binding site" evidence="8">
    <location>
        <position position="144"/>
    </location>
    <ligand>
        <name>GTP</name>
        <dbReference type="ChEBI" id="CHEBI:37565"/>
    </ligand>
</feature>
<keyword evidence="6 8" id="KW-0717">Septation</keyword>
<feature type="region of interest" description="Disordered" evidence="11">
    <location>
        <begin position="441"/>
        <end position="499"/>
    </location>
</feature>
<keyword evidence="5 8" id="KW-0342">GTP-binding</keyword>
<evidence type="ECO:0000256" key="11">
    <source>
        <dbReference type="SAM" id="MobiDB-lite"/>
    </source>
</evidence>
<comment type="function">
    <text evidence="8 10">Essential cell division protein that forms a contractile ring structure (Z ring) at the future cell division site. The regulation of the ring assembly controls the timing and the location of cell division. One of the functions of the FtsZ ring is to recruit other cell division proteins to the septum to produce a new cell wall between the dividing cells. Binds GTP and shows GTPase activity.</text>
</comment>
<feature type="compositionally biased region" description="Polar residues" evidence="11">
    <location>
        <begin position="459"/>
        <end position="474"/>
    </location>
</feature>
<dbReference type="Proteomes" id="UP000252733">
    <property type="component" value="Unassembled WGS sequence"/>
</dbReference>
<dbReference type="GO" id="GO:0003924">
    <property type="term" value="F:GTPase activity"/>
    <property type="evidence" value="ECO:0007669"/>
    <property type="project" value="UniProtKB-UniRule"/>
</dbReference>
<keyword evidence="15" id="KW-1185">Reference proteome</keyword>
<dbReference type="InterPro" id="IPR036525">
    <property type="entry name" value="Tubulin/FtsZ_GTPase_sf"/>
</dbReference>
<evidence type="ECO:0000256" key="1">
    <source>
        <dbReference type="ARBA" id="ARBA00009690"/>
    </source>
</evidence>
<dbReference type="GO" id="GO:0032153">
    <property type="term" value="C:cell division site"/>
    <property type="evidence" value="ECO:0007669"/>
    <property type="project" value="UniProtKB-UniRule"/>
</dbReference>
<keyword evidence="4 8" id="KW-0547">Nucleotide-binding</keyword>
<dbReference type="PROSITE" id="PS01135">
    <property type="entry name" value="FTSZ_2"/>
    <property type="match status" value="1"/>
</dbReference>
<dbReference type="PANTHER" id="PTHR30314">
    <property type="entry name" value="CELL DIVISION PROTEIN FTSZ-RELATED"/>
    <property type="match status" value="1"/>
</dbReference>
<feature type="compositionally biased region" description="Polar residues" evidence="11">
    <location>
        <begin position="485"/>
        <end position="499"/>
    </location>
</feature>
<dbReference type="NCBIfam" id="TIGR00065">
    <property type="entry name" value="ftsZ"/>
    <property type="match status" value="1"/>
</dbReference>
<dbReference type="InterPro" id="IPR000158">
    <property type="entry name" value="Cell_div_FtsZ"/>
</dbReference>
<dbReference type="Gene3D" id="3.40.50.1440">
    <property type="entry name" value="Tubulin/FtsZ, GTPase domain"/>
    <property type="match status" value="1"/>
</dbReference>
<dbReference type="Gene3D" id="3.30.1330.20">
    <property type="entry name" value="Tubulin/FtsZ, C-terminal domain"/>
    <property type="match status" value="1"/>
</dbReference>
<comment type="subunit">
    <text evidence="8">Homodimer. Polymerizes to form a dynamic ring structure in a strictly GTP-dependent manner. Interacts directly with several other division proteins.</text>
</comment>
<dbReference type="InterPro" id="IPR045061">
    <property type="entry name" value="FtsZ/CetZ"/>
</dbReference>
<evidence type="ECO:0000256" key="8">
    <source>
        <dbReference type="HAMAP-Rule" id="MF_00909"/>
    </source>
</evidence>
<dbReference type="GO" id="GO:0000917">
    <property type="term" value="P:division septum assembly"/>
    <property type="evidence" value="ECO:0007669"/>
    <property type="project" value="UniProtKB-KW"/>
</dbReference>
<dbReference type="CDD" id="cd02201">
    <property type="entry name" value="FtsZ_type1"/>
    <property type="match status" value="1"/>
</dbReference>
<dbReference type="SUPFAM" id="SSF55307">
    <property type="entry name" value="Tubulin C-terminal domain-like"/>
    <property type="match status" value="1"/>
</dbReference>
<dbReference type="EMBL" id="QPIZ01000021">
    <property type="protein sequence ID" value="RCW30580.1"/>
    <property type="molecule type" value="Genomic_DNA"/>
</dbReference>
<organism evidence="14 15">
    <name type="scientific">Marinilabilia salmonicolor</name>
    <dbReference type="NCBI Taxonomy" id="989"/>
    <lineage>
        <taxon>Bacteria</taxon>
        <taxon>Pseudomonadati</taxon>
        <taxon>Bacteroidota</taxon>
        <taxon>Bacteroidia</taxon>
        <taxon>Marinilabiliales</taxon>
        <taxon>Marinilabiliaceae</taxon>
        <taxon>Marinilabilia</taxon>
    </lineage>
</organism>
<protein>
    <recommendedName>
        <fullName evidence="8 9">Cell division protein FtsZ</fullName>
    </recommendedName>
</protein>
<name>A0A2T0XTR8_9BACT</name>
<dbReference type="GO" id="GO:0005525">
    <property type="term" value="F:GTP binding"/>
    <property type="evidence" value="ECO:0007669"/>
    <property type="project" value="UniProtKB-UniRule"/>
</dbReference>
<keyword evidence="7 8" id="KW-0131">Cell cycle</keyword>
<dbReference type="SMART" id="SM00865">
    <property type="entry name" value="Tubulin_C"/>
    <property type="match status" value="1"/>
</dbReference>
<dbReference type="SUPFAM" id="SSF52490">
    <property type="entry name" value="Tubulin nucleotide-binding domain-like"/>
    <property type="match status" value="1"/>
</dbReference>
<evidence type="ECO:0000256" key="10">
    <source>
        <dbReference type="RuleBase" id="RU000631"/>
    </source>
</evidence>
<reference evidence="14 15" key="1">
    <citation type="submission" date="2018-07" db="EMBL/GenBank/DDBJ databases">
        <title>Freshwater and sediment microbial communities from various areas in North America, analyzing microbe dynamics in response to fracking.</title>
        <authorList>
            <person name="Lamendella R."/>
        </authorList>
    </citation>
    <scope>NUCLEOTIDE SEQUENCE [LARGE SCALE GENOMIC DNA]</scope>
    <source>
        <strain evidence="14 15">160A</strain>
    </source>
</reference>
<dbReference type="InterPro" id="IPR003008">
    <property type="entry name" value="Tubulin_FtsZ_GTPase"/>
</dbReference>
<dbReference type="STRING" id="1168289.GCA_000259075_01327"/>
<dbReference type="PRINTS" id="PR00423">
    <property type="entry name" value="CELLDVISFTSZ"/>
</dbReference>
<feature type="binding site" evidence="8">
    <location>
        <begin position="113"/>
        <end position="115"/>
    </location>
    <ligand>
        <name>GTP</name>
        <dbReference type="ChEBI" id="CHEBI:37565"/>
    </ligand>
</feature>
<dbReference type="SMART" id="SM00864">
    <property type="entry name" value="Tubulin"/>
    <property type="match status" value="1"/>
</dbReference>
<accession>A0A2T0XTR8</accession>
<evidence type="ECO:0000256" key="4">
    <source>
        <dbReference type="ARBA" id="ARBA00022741"/>
    </source>
</evidence>
<dbReference type="OrthoDB" id="9813375at2"/>
<sequence>MSEDLINFDIPGNPNSIIKVIGVGGGGSNAVNYMYGQGIKDVSFVVCNTDAQALTNSPVPVKIQLGESLTEGRGAGNKPLKGREAAIESLENIQQVLADNTKMAFITAGMGGGTGTGAAPIIAKAARDMGILTVGIVTIPFKFEGRIRIEQALEGVAEMEKHVDSLLIINNEKLRDMYGDLKLSNAFSRADNVLSTAAKGIAEIITVHGYINVDFADVETVMKDSGVSIMGSATADGDERAIDAIQAALESPLLNNNDIKGAKNILLNITSGVDEITMDEVFEITDYVQGRVGATASIIWGSGTDEQLNNEVGVTIIATGFASGHIIQKDEEKPVKNKVTRFNMDEEGNVTNAGDEEDIDLEREEHPNVVDFDEIERRKREKIKDLYGENKETPENEDEEEDLFSLSSGADLSSASLLEPGSAAALTPEELGDERMIEEMEKIPAYKRRGVTLKKSGSKPESNPNRQATGSKVSRFSLKDGKNGPQLSDNNPWLNDNVD</sequence>
<comment type="subcellular location">
    <subcellularLocation>
        <location evidence="8">Cytoplasm</location>
    </subcellularLocation>
    <text evidence="8">Assembles at midcell at the inner surface of the cytoplasmic membrane.</text>
</comment>
<comment type="caution">
    <text evidence="14">The sequence shown here is derived from an EMBL/GenBank/DDBJ whole genome shotgun (WGS) entry which is preliminary data.</text>
</comment>
<dbReference type="InterPro" id="IPR020805">
    <property type="entry name" value="Cell_div_FtsZ_CS"/>
</dbReference>
<feature type="domain" description="Tubulin/FtsZ 2-layer sandwich" evidence="13">
    <location>
        <begin position="211"/>
        <end position="330"/>
    </location>
</feature>
<keyword evidence="3 8" id="KW-0132">Cell division</keyword>
<dbReference type="Pfam" id="PF12327">
    <property type="entry name" value="FtsZ_C"/>
    <property type="match status" value="1"/>
</dbReference>
<dbReference type="InterPro" id="IPR024757">
    <property type="entry name" value="FtsZ_C"/>
</dbReference>
<gene>
    <name evidence="8" type="primary">ftsZ</name>
    <name evidence="14" type="ORF">DFO77_12116</name>
</gene>
<evidence type="ECO:0000259" key="13">
    <source>
        <dbReference type="SMART" id="SM00865"/>
    </source>
</evidence>
<dbReference type="PROSITE" id="PS01134">
    <property type="entry name" value="FTSZ_1"/>
    <property type="match status" value="1"/>
</dbReference>
<dbReference type="InterPro" id="IPR008280">
    <property type="entry name" value="Tub_FtsZ_C"/>
</dbReference>
<dbReference type="GO" id="GO:0051258">
    <property type="term" value="P:protein polymerization"/>
    <property type="evidence" value="ECO:0007669"/>
    <property type="project" value="UniProtKB-UniRule"/>
</dbReference>
<feature type="binding site" evidence="8">
    <location>
        <position position="191"/>
    </location>
    <ligand>
        <name>GTP</name>
        <dbReference type="ChEBI" id="CHEBI:37565"/>
    </ligand>
</feature>
<comment type="similarity">
    <text evidence="1 8 10">Belongs to the FtsZ family.</text>
</comment>
<dbReference type="InterPro" id="IPR037103">
    <property type="entry name" value="Tubulin/FtsZ-like_C"/>
</dbReference>
<feature type="domain" description="Tubulin/FtsZ GTPase" evidence="12">
    <location>
        <begin position="17"/>
        <end position="209"/>
    </location>
</feature>
<evidence type="ECO:0000313" key="15">
    <source>
        <dbReference type="Proteomes" id="UP000252733"/>
    </source>
</evidence>
<evidence type="ECO:0000256" key="5">
    <source>
        <dbReference type="ARBA" id="ARBA00023134"/>
    </source>
</evidence>
<dbReference type="Pfam" id="PF00091">
    <property type="entry name" value="Tubulin"/>
    <property type="match status" value="1"/>
</dbReference>
<evidence type="ECO:0000256" key="6">
    <source>
        <dbReference type="ARBA" id="ARBA00023210"/>
    </source>
</evidence>
<evidence type="ECO:0000256" key="3">
    <source>
        <dbReference type="ARBA" id="ARBA00022618"/>
    </source>
</evidence>
<evidence type="ECO:0000256" key="9">
    <source>
        <dbReference type="NCBIfam" id="TIGR00065"/>
    </source>
</evidence>
<dbReference type="InterPro" id="IPR018316">
    <property type="entry name" value="Tubulin/FtsZ_2-layer-sand-dom"/>
</dbReference>
<feature type="binding site" evidence="8">
    <location>
        <begin position="25"/>
        <end position="29"/>
    </location>
    <ligand>
        <name>GTP</name>
        <dbReference type="ChEBI" id="CHEBI:37565"/>
    </ligand>
</feature>
<proteinExistence type="inferred from homology"/>
<dbReference type="AlphaFoldDB" id="A0A2T0XTR8"/>
<evidence type="ECO:0000256" key="7">
    <source>
        <dbReference type="ARBA" id="ARBA00023306"/>
    </source>
</evidence>
<dbReference type="HAMAP" id="MF_00909">
    <property type="entry name" value="FtsZ"/>
    <property type="match status" value="1"/>
</dbReference>